<dbReference type="RefSeq" id="WP_003102743.1">
    <property type="nucleotide sequence ID" value="NZ_AP014839.1"/>
</dbReference>
<reference evidence="13 16" key="4">
    <citation type="submission" date="2017-08" db="EMBL/GenBank/DDBJ databases">
        <authorList>
            <person name="Feschi L."/>
            <person name="Jeukens J."/>
            <person name="Emond-Rheault J.-G."/>
            <person name="Kukavica-Ibrulj I."/>
            <person name="Boyle B."/>
            <person name="Levesque R.C."/>
        </authorList>
    </citation>
    <scope>NUCLEOTIDE SEQUENCE [LARGE SCALE GENOMIC DNA]</scope>
    <source>
        <strain evidence="13 16">PA-W36</strain>
    </source>
</reference>
<feature type="signal peptide" evidence="9">
    <location>
        <begin position="1"/>
        <end position="32"/>
    </location>
</feature>
<evidence type="ECO:0000256" key="2">
    <source>
        <dbReference type="ARBA" id="ARBA00007613"/>
    </source>
</evidence>
<dbReference type="Pfam" id="PF02321">
    <property type="entry name" value="OEP"/>
    <property type="match status" value="2"/>
</dbReference>
<evidence type="ECO:0000256" key="7">
    <source>
        <dbReference type="ARBA" id="ARBA00023237"/>
    </source>
</evidence>
<keyword evidence="8" id="KW-0175">Coiled coil</keyword>
<dbReference type="InterPro" id="IPR051906">
    <property type="entry name" value="TolC-like"/>
</dbReference>
<evidence type="ECO:0000256" key="1">
    <source>
        <dbReference type="ARBA" id="ARBA00004442"/>
    </source>
</evidence>
<comment type="caution">
    <text evidence="12">The sequence shown here is derived from an EMBL/GenBank/DDBJ whole genome shotgun (WGS) entry which is preliminary data.</text>
</comment>
<reference evidence="10" key="2">
    <citation type="submission" date="2015-06" db="EMBL/GenBank/DDBJ databases">
        <authorList>
            <person name="Radhakrishnan R."/>
            <person name="Underwood A."/>
            <person name="Al-Shahib A."/>
        </authorList>
    </citation>
    <scope>NUCLEOTIDE SEQUENCE</scope>
    <source>
        <strain evidence="10">P19_London_7_VIM_2_05_10</strain>
    </source>
</reference>
<keyword evidence="7" id="KW-0998">Cell outer membrane</keyword>
<dbReference type="EMBL" id="NFFZ01000016">
    <property type="protein sequence ID" value="OTI57699.1"/>
    <property type="molecule type" value="Genomic_DNA"/>
</dbReference>
<dbReference type="PANTHER" id="PTHR30026">
    <property type="entry name" value="OUTER MEMBRANE PROTEIN TOLC"/>
    <property type="match status" value="1"/>
</dbReference>
<reference evidence="14" key="1">
    <citation type="submission" date="2015-06" db="EMBL/GenBank/DDBJ databases">
        <authorList>
            <person name="Radhakrishnan Rajesh"/>
            <person name="Underwood Anthony"/>
            <person name="Al-Shahib Ali"/>
        </authorList>
    </citation>
    <scope>NUCLEOTIDE SEQUENCE [LARGE SCALE GENOMIC DNA]</scope>
    <source>
        <strain evidence="14">P19_London_7_VIM_2_05_10</strain>
    </source>
</reference>
<dbReference type="AlphaFoldDB" id="A0A0C7CRP0"/>
<evidence type="ECO:0000256" key="8">
    <source>
        <dbReference type="SAM" id="Coils"/>
    </source>
</evidence>
<proteinExistence type="inferred from homology"/>
<evidence type="ECO:0000313" key="13">
    <source>
        <dbReference type="EMBL" id="RPM21850.1"/>
    </source>
</evidence>
<dbReference type="Gene3D" id="1.20.1600.10">
    <property type="entry name" value="Outer membrane efflux proteins (OEP)"/>
    <property type="match status" value="1"/>
</dbReference>
<accession>A0A0C7CRP0</accession>
<keyword evidence="5" id="KW-0812">Transmembrane</keyword>
<dbReference type="EMBL" id="WOAD01000001">
    <property type="protein sequence ID" value="MUI33397.1"/>
    <property type="molecule type" value="Genomic_DNA"/>
</dbReference>
<keyword evidence="9" id="KW-0732">Signal</keyword>
<evidence type="ECO:0000256" key="9">
    <source>
        <dbReference type="SAM" id="SignalP"/>
    </source>
</evidence>
<dbReference type="EMBL" id="CVVU01000275">
    <property type="protein sequence ID" value="CRQ12253.1"/>
    <property type="molecule type" value="Genomic_DNA"/>
</dbReference>
<evidence type="ECO:0000313" key="17">
    <source>
        <dbReference type="Proteomes" id="UP000433532"/>
    </source>
</evidence>
<dbReference type="Proteomes" id="UP000045039">
    <property type="component" value="Unassembled WGS sequence"/>
</dbReference>
<comment type="similarity">
    <text evidence="2">Belongs to the outer membrane factor (OMF) (TC 1.B.17) family.</text>
</comment>
<dbReference type="GO" id="GO:0015562">
    <property type="term" value="F:efflux transmembrane transporter activity"/>
    <property type="evidence" value="ECO:0007669"/>
    <property type="project" value="InterPro"/>
</dbReference>
<evidence type="ECO:0000256" key="3">
    <source>
        <dbReference type="ARBA" id="ARBA00022448"/>
    </source>
</evidence>
<feature type="chain" id="PRO_5015035345" evidence="9">
    <location>
        <begin position="33"/>
        <end position="425"/>
    </location>
</feature>
<dbReference type="Proteomes" id="UP000284767">
    <property type="component" value="Unassembled WGS sequence"/>
</dbReference>
<evidence type="ECO:0000313" key="11">
    <source>
        <dbReference type="EMBL" id="MUI33397.1"/>
    </source>
</evidence>
<dbReference type="OMA" id="DAEANFF"/>
<feature type="coiled-coil region" evidence="8">
    <location>
        <begin position="178"/>
        <end position="205"/>
    </location>
</feature>
<dbReference type="GO" id="GO:0015288">
    <property type="term" value="F:porin activity"/>
    <property type="evidence" value="ECO:0007669"/>
    <property type="project" value="TreeGrafter"/>
</dbReference>
<evidence type="ECO:0000256" key="4">
    <source>
        <dbReference type="ARBA" id="ARBA00022452"/>
    </source>
</evidence>
<dbReference type="GO" id="GO:0009279">
    <property type="term" value="C:cell outer membrane"/>
    <property type="evidence" value="ECO:0007669"/>
    <property type="project" value="UniProtKB-SubCell"/>
</dbReference>
<dbReference type="FunFam" id="1.20.1600.10:FF:000016">
    <property type="entry name" value="Outer membrane protein"/>
    <property type="match status" value="1"/>
</dbReference>
<keyword evidence="4" id="KW-1134">Transmembrane beta strand</keyword>
<evidence type="ECO:0000256" key="6">
    <source>
        <dbReference type="ARBA" id="ARBA00023136"/>
    </source>
</evidence>
<evidence type="ECO:0000313" key="10">
    <source>
        <dbReference type="EMBL" id="CRQ12253.1"/>
    </source>
</evidence>
<accession>A0A1S1C134</accession>
<dbReference type="PANTHER" id="PTHR30026:SF22">
    <property type="entry name" value="OUTER MEMBRANE EFFLUX PROTEIN"/>
    <property type="match status" value="1"/>
</dbReference>
<evidence type="ECO:0000313" key="14">
    <source>
        <dbReference type="Proteomes" id="UP000045039"/>
    </source>
</evidence>
<dbReference type="GO" id="GO:1990281">
    <property type="term" value="C:efflux pump complex"/>
    <property type="evidence" value="ECO:0007669"/>
    <property type="project" value="TreeGrafter"/>
</dbReference>
<reference evidence="11 17" key="6">
    <citation type="submission" date="2019-11" db="EMBL/GenBank/DDBJ databases">
        <title>Genomes of ocular Pseudomonas aeruginosa isolates.</title>
        <authorList>
            <person name="Khan M."/>
            <person name="Rice S.A."/>
            <person name="Willcox M.D.P."/>
            <person name="Stapleton F."/>
        </authorList>
    </citation>
    <scope>NUCLEOTIDE SEQUENCE [LARGE SCALE GENOMIC DNA]</scope>
    <source>
        <strain evidence="11 17">PA221</strain>
    </source>
</reference>
<reference evidence="12 15" key="3">
    <citation type="submission" date="2017-05" db="EMBL/GenBank/DDBJ databases">
        <authorList>
            <person name="Song R."/>
            <person name="Chenine A.L."/>
            <person name="Ruprecht R.M."/>
        </authorList>
    </citation>
    <scope>NUCLEOTIDE SEQUENCE [LARGE SCALE GENOMIC DNA]</scope>
    <source>
        <strain evidence="12 15">S567_C10_BS</strain>
    </source>
</reference>
<comment type="subcellular location">
    <subcellularLocation>
        <location evidence="1">Cell outer membrane</location>
    </subcellularLocation>
</comment>
<sequence length="425" mass="47992">MRGRRQYARKGRRHGKGAIWLLSLGLPMFASAMPLDQAVRAGLAIHPEVRSAMAEADRAGTEVEMAKGGYYPSVTMSGGPQEFDFGEIVYDLTASQMLYDWGRVTSKVDSASATQRKLSEAVLVARDDAALDIVETYLDVLASERRVEAVREHIQRLDGIREMTQARGGDGYADRSELDRANLELSRAQEQLSLEKGNLQDARNQYAILVGQEPADLVEPEPMSLQRYLAASDMARVIRESPLQRKALEDANVAEAEVREAKASLLPQLNLEASALRREIGGHPESDSVVSLRFRMDTFQGLSNFRRPTAAQQRLESAKWSADAMQRDIRRQLQNLFDNGDTLRWREQSLTQQVTESEQVGELYREQFEVGRRDVIDLLNVQRERFEAERQLINLRIERKRIEYRAAAQVGLLGPLLENRLNHGS</sequence>
<gene>
    <name evidence="12" type="ORF">CAZ10_26095</name>
    <name evidence="11" type="ORF">GNQ48_00130</name>
    <name evidence="13" type="ORF">IPC1295_06205</name>
    <name evidence="10" type="ORF">PAERUG_P19_London_7_VIM_2_05_10_06833</name>
</gene>
<evidence type="ECO:0000313" key="12">
    <source>
        <dbReference type="EMBL" id="OTI57699.1"/>
    </source>
</evidence>
<evidence type="ECO:0000256" key="5">
    <source>
        <dbReference type="ARBA" id="ARBA00022692"/>
    </source>
</evidence>
<keyword evidence="6" id="KW-0472">Membrane</keyword>
<dbReference type="SUPFAM" id="SSF56954">
    <property type="entry name" value="Outer membrane efflux proteins (OEP)"/>
    <property type="match status" value="1"/>
</dbReference>
<evidence type="ECO:0000313" key="16">
    <source>
        <dbReference type="Proteomes" id="UP000284767"/>
    </source>
</evidence>
<dbReference type="Proteomes" id="UP000433532">
    <property type="component" value="Unassembled WGS sequence"/>
</dbReference>
<evidence type="ECO:0000313" key="15">
    <source>
        <dbReference type="Proteomes" id="UP000194857"/>
    </source>
</evidence>
<organism evidence="12 15">
    <name type="scientific">Pseudomonas aeruginosa</name>
    <dbReference type="NCBI Taxonomy" id="287"/>
    <lineage>
        <taxon>Bacteria</taxon>
        <taxon>Pseudomonadati</taxon>
        <taxon>Pseudomonadota</taxon>
        <taxon>Gammaproteobacteria</taxon>
        <taxon>Pseudomonadales</taxon>
        <taxon>Pseudomonadaceae</taxon>
        <taxon>Pseudomonas</taxon>
    </lineage>
</organism>
<keyword evidence="3" id="KW-0813">Transport</keyword>
<dbReference type="EMBL" id="NSNE01000002">
    <property type="protein sequence ID" value="RPM21850.1"/>
    <property type="molecule type" value="Genomic_DNA"/>
</dbReference>
<reference evidence="13 16" key="5">
    <citation type="submission" date="2019-01" db="EMBL/GenBank/DDBJ databases">
        <title>The Pseudomonas aeruginosa pan-genome provides new insights on its population structure, horizontal gene transfer and pathogenicity.</title>
        <authorList>
            <person name="Freschi L."/>
            <person name="Vincent A.T."/>
            <person name="Jeukens J."/>
            <person name="Emond-Rheault J.-G."/>
            <person name="Kukavica-Ibrulj I."/>
            <person name="Dupont M.-J."/>
            <person name="Charette S.J."/>
            <person name="Boyle B."/>
            <person name="Levesque R.C."/>
        </authorList>
    </citation>
    <scope>NUCLEOTIDE SEQUENCE [LARGE SCALE GENOMIC DNA]</scope>
    <source>
        <strain evidence="13 16">PA-W36</strain>
    </source>
</reference>
<dbReference type="Proteomes" id="UP000194857">
    <property type="component" value="Unassembled WGS sequence"/>
</dbReference>
<dbReference type="SMR" id="A0A0C7CRP0"/>
<dbReference type="InterPro" id="IPR003423">
    <property type="entry name" value="OMP_efflux"/>
</dbReference>
<protein>
    <submittedName>
        <fullName evidence="10">Outer membrane channel protein</fullName>
    </submittedName>
    <submittedName>
        <fullName evidence="11">TolC family protein</fullName>
    </submittedName>
</protein>
<name>A0A0C7CRP0_PSEAI</name>